<evidence type="ECO:0000313" key="2">
    <source>
        <dbReference type="Proteomes" id="UP001497700"/>
    </source>
</evidence>
<protein>
    <submittedName>
        <fullName evidence="1">Uncharacterized protein</fullName>
    </submittedName>
</protein>
<dbReference type="EMBL" id="MU393437">
    <property type="protein sequence ID" value="KAI4868593.1"/>
    <property type="molecule type" value="Genomic_DNA"/>
</dbReference>
<gene>
    <name evidence="1" type="ORF">F4820DRAFT_465854</name>
</gene>
<reference evidence="1 2" key="1">
    <citation type="journal article" date="2022" name="New Phytol.">
        <title>Ecological generalism drives hyperdiversity of secondary metabolite gene clusters in xylarialean endophytes.</title>
        <authorList>
            <person name="Franco M.E.E."/>
            <person name="Wisecaver J.H."/>
            <person name="Arnold A.E."/>
            <person name="Ju Y.M."/>
            <person name="Slot J.C."/>
            <person name="Ahrendt S."/>
            <person name="Moore L.P."/>
            <person name="Eastman K.E."/>
            <person name="Scott K."/>
            <person name="Konkel Z."/>
            <person name="Mondo S.J."/>
            <person name="Kuo A."/>
            <person name="Hayes R.D."/>
            <person name="Haridas S."/>
            <person name="Andreopoulos B."/>
            <person name="Riley R."/>
            <person name="LaButti K."/>
            <person name="Pangilinan J."/>
            <person name="Lipzen A."/>
            <person name="Amirebrahimi M."/>
            <person name="Yan J."/>
            <person name="Adam C."/>
            <person name="Keymanesh K."/>
            <person name="Ng V."/>
            <person name="Louie K."/>
            <person name="Northen T."/>
            <person name="Drula E."/>
            <person name="Henrissat B."/>
            <person name="Hsieh H.M."/>
            <person name="Youens-Clark K."/>
            <person name="Lutzoni F."/>
            <person name="Miadlikowska J."/>
            <person name="Eastwood D.C."/>
            <person name="Hamelin R.C."/>
            <person name="Grigoriev I.V."/>
            <person name="U'Ren J.M."/>
        </authorList>
    </citation>
    <scope>NUCLEOTIDE SEQUENCE [LARGE SCALE GENOMIC DNA]</scope>
    <source>
        <strain evidence="1 2">CBS 119005</strain>
    </source>
</reference>
<organism evidence="1 2">
    <name type="scientific">Hypoxylon rubiginosum</name>
    <dbReference type="NCBI Taxonomy" id="110542"/>
    <lineage>
        <taxon>Eukaryota</taxon>
        <taxon>Fungi</taxon>
        <taxon>Dikarya</taxon>
        <taxon>Ascomycota</taxon>
        <taxon>Pezizomycotina</taxon>
        <taxon>Sordariomycetes</taxon>
        <taxon>Xylariomycetidae</taxon>
        <taxon>Xylariales</taxon>
        <taxon>Hypoxylaceae</taxon>
        <taxon>Hypoxylon</taxon>
    </lineage>
</organism>
<comment type="caution">
    <text evidence="1">The sequence shown here is derived from an EMBL/GenBank/DDBJ whole genome shotgun (WGS) entry which is preliminary data.</text>
</comment>
<proteinExistence type="predicted"/>
<dbReference type="Proteomes" id="UP001497700">
    <property type="component" value="Unassembled WGS sequence"/>
</dbReference>
<evidence type="ECO:0000313" key="1">
    <source>
        <dbReference type="EMBL" id="KAI4868593.1"/>
    </source>
</evidence>
<keyword evidence="2" id="KW-1185">Reference proteome</keyword>
<sequence length="253" mass="30002">MATSPQSDSNVIEQEPNFHWFDTSYDYLPMFTRVQCTLDEVRTYKWWPSNVFNPPEQEVINIFLKRLDKLLHECEVSRQQKETWERFKADEDKMRRDFVSRGDGKILLTLAQLAQDRARIINYVLAHRVSPVIHQNYIDTMFDKNVPCESAMIDEQHIREMAGEIIELFWGDERGQNPLPQPWLGDDPSISNYRGWADRIDDKLAAMPMTMRSDKNNERLIKLFWWDGEPQPSRRPKLPDGSGDDISRYKRHR</sequence>
<name>A0ACB9ZAN2_9PEZI</name>
<accession>A0ACB9ZAN2</accession>